<dbReference type="FunFam" id="3.90.79.10:FF:000014">
    <property type="entry name" value="8-oxo-dGTP diphosphatase MutT"/>
    <property type="match status" value="1"/>
</dbReference>
<dbReference type="InterPro" id="IPR015797">
    <property type="entry name" value="NUDIX_hydrolase-like_dom_sf"/>
</dbReference>
<dbReference type="GO" id="GO:0006260">
    <property type="term" value="P:DNA replication"/>
    <property type="evidence" value="ECO:0007669"/>
    <property type="project" value="UniProtKB-KW"/>
</dbReference>
<dbReference type="GO" id="GO:0006281">
    <property type="term" value="P:DNA repair"/>
    <property type="evidence" value="ECO:0007669"/>
    <property type="project" value="UniProtKB-KW"/>
</dbReference>
<proteinExistence type="inferred from homology"/>
<evidence type="ECO:0000259" key="19">
    <source>
        <dbReference type="PROSITE" id="PS51462"/>
    </source>
</evidence>
<dbReference type="SUPFAM" id="SSF55811">
    <property type="entry name" value="Nudix"/>
    <property type="match status" value="1"/>
</dbReference>
<dbReference type="EC" id="3.6.1.55" evidence="12"/>
<evidence type="ECO:0000256" key="11">
    <source>
        <dbReference type="ARBA" id="ARBA00036904"/>
    </source>
</evidence>
<evidence type="ECO:0000256" key="15">
    <source>
        <dbReference type="ARBA" id="ARBA00041979"/>
    </source>
</evidence>
<evidence type="ECO:0000256" key="4">
    <source>
        <dbReference type="ARBA" id="ARBA00022705"/>
    </source>
</evidence>
<evidence type="ECO:0000256" key="18">
    <source>
        <dbReference type="PIRSR" id="PIRSR603561-2"/>
    </source>
</evidence>
<feature type="binding site" evidence="18">
    <location>
        <position position="56"/>
    </location>
    <ligand>
        <name>Mg(2+)</name>
        <dbReference type="ChEBI" id="CHEBI:18420"/>
    </ligand>
</feature>
<evidence type="ECO:0000256" key="6">
    <source>
        <dbReference type="ARBA" id="ARBA00022763"/>
    </source>
</evidence>
<evidence type="ECO:0000256" key="13">
    <source>
        <dbReference type="ARBA" id="ARBA00040794"/>
    </source>
</evidence>
<evidence type="ECO:0000256" key="12">
    <source>
        <dbReference type="ARBA" id="ARBA00038905"/>
    </source>
</evidence>
<keyword evidence="21" id="KW-1185">Reference proteome</keyword>
<feature type="binding site" evidence="17">
    <location>
        <position position="22"/>
    </location>
    <ligand>
        <name>8-oxo-dGTP</name>
        <dbReference type="ChEBI" id="CHEBI:77896"/>
    </ligand>
</feature>
<dbReference type="AlphaFoldDB" id="A0A1I0AYA5"/>
<dbReference type="NCBIfam" id="TIGR00586">
    <property type="entry name" value="mutt"/>
    <property type="match status" value="1"/>
</dbReference>
<evidence type="ECO:0000256" key="10">
    <source>
        <dbReference type="ARBA" id="ARBA00035861"/>
    </source>
</evidence>
<dbReference type="InterPro" id="IPR000086">
    <property type="entry name" value="NUDIX_hydrolase_dom"/>
</dbReference>
<dbReference type="STRING" id="349064.SAMN05660429_00864"/>
<feature type="binding site" evidence="17">
    <location>
        <position position="118"/>
    </location>
    <ligand>
        <name>8-oxo-dGTP</name>
        <dbReference type="ChEBI" id="CHEBI:77896"/>
    </ligand>
</feature>
<accession>A0A1I0AYA5</accession>
<reference evidence="20 21" key="1">
    <citation type="submission" date="2016-10" db="EMBL/GenBank/DDBJ databases">
        <authorList>
            <person name="de Groot N.N."/>
        </authorList>
    </citation>
    <scope>NUCLEOTIDE SEQUENCE [LARGE SCALE GENOMIC DNA]</scope>
    <source>
        <strain evidence="20 21">DSM 19706</strain>
    </source>
</reference>
<comment type="cofactor">
    <cofactor evidence="1 18">
        <name>Mg(2+)</name>
        <dbReference type="ChEBI" id="CHEBI:18420"/>
    </cofactor>
</comment>
<feature type="domain" description="Nudix hydrolase" evidence="19">
    <location>
        <begin position="1"/>
        <end position="127"/>
    </location>
</feature>
<dbReference type="GO" id="GO:0044716">
    <property type="term" value="F:8-oxo-GDP phosphatase activity"/>
    <property type="evidence" value="ECO:0007669"/>
    <property type="project" value="TreeGrafter"/>
</dbReference>
<evidence type="ECO:0000313" key="20">
    <source>
        <dbReference type="EMBL" id="SES99513.1"/>
    </source>
</evidence>
<comment type="catalytic activity">
    <reaction evidence="11">
        <text>8-oxo-GTP + H2O = 8-oxo-GMP + diphosphate + H(+)</text>
        <dbReference type="Rhea" id="RHEA:67616"/>
        <dbReference type="ChEBI" id="CHEBI:15377"/>
        <dbReference type="ChEBI" id="CHEBI:15378"/>
        <dbReference type="ChEBI" id="CHEBI:33019"/>
        <dbReference type="ChEBI" id="CHEBI:143553"/>
        <dbReference type="ChEBI" id="CHEBI:145694"/>
    </reaction>
</comment>
<evidence type="ECO:0000313" key="21">
    <source>
        <dbReference type="Proteomes" id="UP000199308"/>
    </source>
</evidence>
<sequence length="131" mass="14707">MKQVHVAVGVIFQNDAFYLTKRADNVHQGGKWEFPGGKVETGETVAQALQRELQEEVAIDVLACQPLLIIEHDYGDKQVKLEVFIVDQFQGEPTAQEGQQEQWFSLEELSEIDLPAANTAIVEKLNQHFAS</sequence>
<dbReference type="InterPro" id="IPR003561">
    <property type="entry name" value="Mutator_MutT"/>
</dbReference>
<dbReference type="PRINTS" id="PR00502">
    <property type="entry name" value="NUDIXFAMILY"/>
</dbReference>
<dbReference type="GO" id="GO:0035539">
    <property type="term" value="F:8-oxo-7,8-dihydrodeoxyguanosine triphosphate pyrophosphatase activity"/>
    <property type="evidence" value="ECO:0007669"/>
    <property type="project" value="UniProtKB-EC"/>
</dbReference>
<evidence type="ECO:0000256" key="5">
    <source>
        <dbReference type="ARBA" id="ARBA00022723"/>
    </source>
</evidence>
<keyword evidence="5 18" id="KW-0479">Metal-binding</keyword>
<evidence type="ECO:0000256" key="8">
    <source>
        <dbReference type="ARBA" id="ARBA00022842"/>
    </source>
</evidence>
<dbReference type="EMBL" id="FOHK01000003">
    <property type="protein sequence ID" value="SES99513.1"/>
    <property type="molecule type" value="Genomic_DNA"/>
</dbReference>
<protein>
    <recommendedName>
        <fullName evidence="13">8-oxo-dGTP diphosphatase</fullName>
        <ecNumber evidence="12">3.6.1.55</ecNumber>
    </recommendedName>
    <alternativeName>
        <fullName evidence="16">7,8-dihydro-8-oxoguanine-triphosphatase</fullName>
    </alternativeName>
    <alternativeName>
        <fullName evidence="15">Mutator protein MutT</fullName>
    </alternativeName>
    <alternativeName>
        <fullName evidence="14">dGTP pyrophosphohydrolase</fullName>
    </alternativeName>
</protein>
<evidence type="ECO:0000256" key="3">
    <source>
        <dbReference type="ARBA" id="ARBA00022457"/>
    </source>
</evidence>
<dbReference type="PROSITE" id="PS51462">
    <property type="entry name" value="NUDIX"/>
    <property type="match status" value="1"/>
</dbReference>
<comment type="catalytic activity">
    <reaction evidence="10">
        <text>8-oxo-dGTP + H2O = 8-oxo-dGMP + diphosphate + H(+)</text>
        <dbReference type="Rhea" id="RHEA:31575"/>
        <dbReference type="ChEBI" id="CHEBI:15377"/>
        <dbReference type="ChEBI" id="CHEBI:15378"/>
        <dbReference type="ChEBI" id="CHEBI:33019"/>
        <dbReference type="ChEBI" id="CHEBI:63224"/>
        <dbReference type="ChEBI" id="CHEBI:77896"/>
        <dbReference type="EC" id="3.6.1.55"/>
    </reaction>
</comment>
<evidence type="ECO:0000256" key="1">
    <source>
        <dbReference type="ARBA" id="ARBA00001946"/>
    </source>
</evidence>
<evidence type="ECO:0000256" key="7">
    <source>
        <dbReference type="ARBA" id="ARBA00022801"/>
    </source>
</evidence>
<gene>
    <name evidence="20" type="ORF">SAMN05660429_00864</name>
</gene>
<dbReference type="GO" id="GO:0044715">
    <property type="term" value="F:8-oxo-dGDP phosphatase activity"/>
    <property type="evidence" value="ECO:0007669"/>
    <property type="project" value="TreeGrafter"/>
</dbReference>
<feature type="binding site" evidence="18">
    <location>
        <position position="36"/>
    </location>
    <ligand>
        <name>Mg(2+)</name>
        <dbReference type="ChEBI" id="CHEBI:18420"/>
    </ligand>
</feature>
<dbReference type="GO" id="GO:0008413">
    <property type="term" value="F:8-oxo-7,8-dihydroguanosine triphosphate pyrophosphatase activity"/>
    <property type="evidence" value="ECO:0007669"/>
    <property type="project" value="InterPro"/>
</dbReference>
<dbReference type="PANTHER" id="PTHR47707">
    <property type="entry name" value="8-OXO-DGTP DIPHOSPHATASE"/>
    <property type="match status" value="1"/>
</dbReference>
<dbReference type="CDD" id="cd03425">
    <property type="entry name" value="NUDIX_MutT_NudA_like"/>
    <property type="match status" value="1"/>
</dbReference>
<dbReference type="Gene3D" id="3.90.79.10">
    <property type="entry name" value="Nucleoside Triphosphate Pyrophosphohydrolase"/>
    <property type="match status" value="1"/>
</dbReference>
<dbReference type="RefSeq" id="WP_093327968.1">
    <property type="nucleotide sequence ID" value="NZ_AP027363.1"/>
</dbReference>
<evidence type="ECO:0000256" key="2">
    <source>
        <dbReference type="ARBA" id="ARBA00005582"/>
    </source>
</evidence>
<keyword evidence="6" id="KW-0227">DNA damage</keyword>
<dbReference type="OrthoDB" id="9810648at2"/>
<keyword evidence="3" id="KW-0515">Mutator protein</keyword>
<dbReference type="PANTHER" id="PTHR47707:SF1">
    <property type="entry name" value="NUDIX HYDROLASE FAMILY PROTEIN"/>
    <property type="match status" value="1"/>
</dbReference>
<keyword evidence="4" id="KW-0235">DNA replication</keyword>
<evidence type="ECO:0000256" key="17">
    <source>
        <dbReference type="PIRSR" id="PIRSR603561-1"/>
    </source>
</evidence>
<dbReference type="GO" id="GO:0046872">
    <property type="term" value="F:metal ion binding"/>
    <property type="evidence" value="ECO:0007669"/>
    <property type="project" value="UniProtKB-KW"/>
</dbReference>
<evidence type="ECO:0000256" key="14">
    <source>
        <dbReference type="ARBA" id="ARBA00041592"/>
    </source>
</evidence>
<keyword evidence="8 18" id="KW-0460">Magnesium</keyword>
<comment type="similarity">
    <text evidence="2">Belongs to the Nudix hydrolase family.</text>
</comment>
<dbReference type="InterPro" id="IPR020476">
    <property type="entry name" value="Nudix_hydrolase"/>
</dbReference>
<dbReference type="InterPro" id="IPR047127">
    <property type="entry name" value="MutT-like"/>
</dbReference>
<dbReference type="Pfam" id="PF14815">
    <property type="entry name" value="NUDIX_4"/>
    <property type="match status" value="1"/>
</dbReference>
<dbReference type="InterPro" id="IPR029119">
    <property type="entry name" value="MutY_C"/>
</dbReference>
<organism evidence="20 21">
    <name type="scientific">Thalassotalea agarivorans</name>
    <name type="common">Thalassomonas agarivorans</name>
    <dbReference type="NCBI Taxonomy" id="349064"/>
    <lineage>
        <taxon>Bacteria</taxon>
        <taxon>Pseudomonadati</taxon>
        <taxon>Pseudomonadota</taxon>
        <taxon>Gammaproteobacteria</taxon>
        <taxon>Alteromonadales</taxon>
        <taxon>Colwelliaceae</taxon>
        <taxon>Thalassotalea</taxon>
    </lineage>
</organism>
<dbReference type="Proteomes" id="UP000199308">
    <property type="component" value="Unassembled WGS sequence"/>
</dbReference>
<feature type="binding site" evidence="17">
    <location>
        <begin position="33"/>
        <end position="36"/>
    </location>
    <ligand>
        <name>8-oxo-dGTP</name>
        <dbReference type="ChEBI" id="CHEBI:77896"/>
    </ligand>
</feature>
<keyword evidence="7" id="KW-0378">Hydrolase</keyword>
<evidence type="ECO:0000256" key="9">
    <source>
        <dbReference type="ARBA" id="ARBA00023204"/>
    </source>
</evidence>
<name>A0A1I0AYA5_THASX</name>
<evidence type="ECO:0000256" key="16">
    <source>
        <dbReference type="ARBA" id="ARBA00042798"/>
    </source>
</evidence>
<feature type="binding site" evidence="17">
    <location>
        <position position="27"/>
    </location>
    <ligand>
        <name>8-oxo-dGTP</name>
        <dbReference type="ChEBI" id="CHEBI:77896"/>
    </ligand>
</feature>
<keyword evidence="9" id="KW-0234">DNA repair</keyword>